<gene>
    <name evidence="13" type="ORF">Amon01_000088000</name>
</gene>
<evidence type="ECO:0000256" key="5">
    <source>
        <dbReference type="ARBA" id="ARBA00022490"/>
    </source>
</evidence>
<name>A0A9W6YS73_AMBMO</name>
<reference evidence="13" key="1">
    <citation type="submission" date="2023-04" db="EMBL/GenBank/DDBJ databases">
        <title>Ambrosiozyma monospora NBRC 1965.</title>
        <authorList>
            <person name="Ichikawa N."/>
            <person name="Sato H."/>
            <person name="Tonouchi N."/>
        </authorList>
    </citation>
    <scope>NUCLEOTIDE SEQUENCE</scope>
    <source>
        <strain evidence="13">NBRC 1965</strain>
    </source>
</reference>
<evidence type="ECO:0000256" key="6">
    <source>
        <dbReference type="ARBA" id="ARBA00022786"/>
    </source>
</evidence>
<dbReference type="GO" id="GO:0019776">
    <property type="term" value="F:Atg8-family ligase activity"/>
    <property type="evidence" value="ECO:0007669"/>
    <property type="project" value="TreeGrafter"/>
</dbReference>
<evidence type="ECO:0000256" key="7">
    <source>
        <dbReference type="ARBA" id="ARBA00022927"/>
    </source>
</evidence>
<evidence type="ECO:0000256" key="10">
    <source>
        <dbReference type="ARBA" id="ARBA00032144"/>
    </source>
</evidence>
<dbReference type="Proteomes" id="UP001165063">
    <property type="component" value="Unassembled WGS sequence"/>
</dbReference>
<proteinExistence type="inferred from homology"/>
<evidence type="ECO:0000256" key="4">
    <source>
        <dbReference type="ARBA" id="ARBA00022448"/>
    </source>
</evidence>
<dbReference type="Gene3D" id="3.30.1460.50">
    <property type="match status" value="1"/>
</dbReference>
<dbReference type="GO" id="GO:0000422">
    <property type="term" value="P:autophagy of mitochondrion"/>
    <property type="evidence" value="ECO:0007669"/>
    <property type="project" value="TreeGrafter"/>
</dbReference>
<dbReference type="GO" id="GO:0005829">
    <property type="term" value="C:cytosol"/>
    <property type="evidence" value="ECO:0007669"/>
    <property type="project" value="TreeGrafter"/>
</dbReference>
<evidence type="ECO:0000256" key="12">
    <source>
        <dbReference type="SAM" id="MobiDB-lite"/>
    </source>
</evidence>
<comment type="caution">
    <text evidence="13">The sequence shown here is derived from an EMBL/GenBank/DDBJ whole genome shotgun (WGS) entry which is preliminary data.</text>
</comment>
<evidence type="ECO:0000313" key="13">
    <source>
        <dbReference type="EMBL" id="GMG19969.1"/>
    </source>
</evidence>
<evidence type="ECO:0000256" key="11">
    <source>
        <dbReference type="ARBA" id="ARBA00033139"/>
    </source>
</evidence>
<dbReference type="PANTHER" id="PTHR12866:SF2">
    <property type="entry name" value="UBIQUITIN-LIKE-CONJUGATING ENZYME ATG3"/>
    <property type="match status" value="1"/>
</dbReference>
<evidence type="ECO:0000256" key="3">
    <source>
        <dbReference type="ARBA" id="ARBA00018067"/>
    </source>
</evidence>
<dbReference type="GO" id="GO:0015031">
    <property type="term" value="P:protein transport"/>
    <property type="evidence" value="ECO:0007669"/>
    <property type="project" value="UniProtKB-KW"/>
</dbReference>
<dbReference type="GO" id="GO:0044804">
    <property type="term" value="P:nucleophagy"/>
    <property type="evidence" value="ECO:0007669"/>
    <property type="project" value="TreeGrafter"/>
</dbReference>
<dbReference type="AlphaFoldDB" id="A0A9W6YS73"/>
<evidence type="ECO:0000256" key="8">
    <source>
        <dbReference type="ARBA" id="ARBA00023006"/>
    </source>
</evidence>
<dbReference type="OrthoDB" id="1584384at2759"/>
<dbReference type="EMBL" id="BSXU01000249">
    <property type="protein sequence ID" value="GMG19969.1"/>
    <property type="molecule type" value="Genomic_DNA"/>
</dbReference>
<dbReference type="GO" id="GO:0000407">
    <property type="term" value="C:phagophore assembly site"/>
    <property type="evidence" value="ECO:0007669"/>
    <property type="project" value="TreeGrafter"/>
</dbReference>
<keyword evidence="6" id="KW-0833">Ubl conjugation pathway</keyword>
<evidence type="ECO:0000256" key="9">
    <source>
        <dbReference type="ARBA" id="ARBA00025674"/>
    </source>
</evidence>
<dbReference type="PANTHER" id="PTHR12866">
    <property type="entry name" value="UBIQUITIN-LIKE-CONJUGATING ENZYME ATG3"/>
    <property type="match status" value="1"/>
</dbReference>
<evidence type="ECO:0000256" key="2">
    <source>
        <dbReference type="ARBA" id="ARBA00007683"/>
    </source>
</evidence>
<comment type="similarity">
    <text evidence="2">Belongs to the ATG3 family.</text>
</comment>
<dbReference type="GO" id="GO:0061723">
    <property type="term" value="P:glycophagy"/>
    <property type="evidence" value="ECO:0007669"/>
    <property type="project" value="TreeGrafter"/>
</dbReference>
<accession>A0A9W6YS73</accession>
<organism evidence="13 14">
    <name type="scientific">Ambrosiozyma monospora</name>
    <name type="common">Yeast</name>
    <name type="synonym">Endomycopsis monosporus</name>
    <dbReference type="NCBI Taxonomy" id="43982"/>
    <lineage>
        <taxon>Eukaryota</taxon>
        <taxon>Fungi</taxon>
        <taxon>Dikarya</taxon>
        <taxon>Ascomycota</taxon>
        <taxon>Saccharomycotina</taxon>
        <taxon>Pichiomycetes</taxon>
        <taxon>Pichiales</taxon>
        <taxon>Pichiaceae</taxon>
        <taxon>Ambrosiozyma</taxon>
    </lineage>
</organism>
<feature type="region of interest" description="Disordered" evidence="12">
    <location>
        <begin position="96"/>
        <end position="117"/>
    </location>
</feature>
<sequence length="354" mass="40037">MANLYLRSRFSSLREYLTPITHTSTFDQTGEITPDEFVAAGDYLVSKFPTWQWSQAPASKKKDFLPIDKQFLVTRHVPSYFRASTYEEVECGTETVKADGLNESDNEDEEDGWTSATGTLLKKHCSERNERRHSEAYLELKEDVVKQKDGTITPTSTGSRPDDEIDDIDELIEGDDIEEIADVSNSPKDTIVNDPNKRSYDLYITYSTSYRVPKMYLAGFNANGVPLKPAEMFEDIASDYRQKTVTIESAPFLENTTVVSIHPCRHANVMKVLMKRSALAQQAKLAHEKDLVKGVAKLGLADHKSTTDDEDEWEDLDKQEHNVGVRADQYLIIFLKFIGSVTPGIEHDYTMDAL</sequence>
<evidence type="ECO:0000256" key="1">
    <source>
        <dbReference type="ARBA" id="ARBA00004496"/>
    </source>
</evidence>
<comment type="function">
    <text evidence="9">E2 conjugating enzyme required for the cytoplasm to vacuole transport (Cvt) and autophagy. Required for selective autophagic degradation of the nucleus (nucleophagy) as well as for mitophagy which contributes to regulate mitochondrial quantity and quality by eliminating the mitochondria to a basal level to fulfill cellular energy requirements and preventing excess ROS production. Responsible for the E2-like covalent binding of phosphatidylethanolamine to the C-terminal Gly of ATG8. The ATG12-ATG5 conjugate plays a role of an E3 and promotes the transfer of ATG8 from ATG3 to phosphatidylethanolamine (PE). This step is required for the membrane association of ATG8. The formation of the ATG8-phosphatidylethanolamine conjugate is essential for autophagy and for the cytoplasm to vacuole transport (Cvt). The ATG8-PE conjugate mediates tethering between adjacent membranes and stimulates membrane hemifusion, leading to expansion of the autophagosomal membrane during autophagy.</text>
</comment>
<keyword evidence="5" id="KW-0963">Cytoplasm</keyword>
<feature type="compositionally biased region" description="Acidic residues" evidence="12">
    <location>
        <begin position="102"/>
        <end position="112"/>
    </location>
</feature>
<comment type="subcellular location">
    <subcellularLocation>
        <location evidence="1">Cytoplasm</location>
    </subcellularLocation>
</comment>
<keyword evidence="4" id="KW-0813">Transport</keyword>
<keyword evidence="14" id="KW-1185">Reference proteome</keyword>
<keyword evidence="8" id="KW-0072">Autophagy</keyword>
<dbReference type="Pfam" id="PF03987">
    <property type="entry name" value="Autophagy_act_C"/>
    <property type="match status" value="1"/>
</dbReference>
<dbReference type="GO" id="GO:0000045">
    <property type="term" value="P:autophagosome assembly"/>
    <property type="evidence" value="ECO:0007669"/>
    <property type="project" value="TreeGrafter"/>
</dbReference>
<evidence type="ECO:0000313" key="14">
    <source>
        <dbReference type="Proteomes" id="UP001165063"/>
    </source>
</evidence>
<dbReference type="InterPro" id="IPR007135">
    <property type="entry name" value="Atg3/Atg10"/>
</dbReference>
<protein>
    <recommendedName>
        <fullName evidence="3">Autophagy-related protein 3</fullName>
    </recommendedName>
    <alternativeName>
        <fullName evidence="10 11">Autophagy-related E2-like conjugation enzyme ATG3</fullName>
    </alternativeName>
</protein>
<keyword evidence="7" id="KW-0653">Protein transport</keyword>